<dbReference type="CDD" id="cd02511">
    <property type="entry name" value="Beta4Glucosyltransferase"/>
    <property type="match status" value="1"/>
</dbReference>
<dbReference type="InterPro" id="IPR011990">
    <property type="entry name" value="TPR-like_helical_dom_sf"/>
</dbReference>
<organism evidence="2 3">
    <name type="scientific">Paenibacillus spiritus</name>
    <dbReference type="NCBI Taxonomy" id="2496557"/>
    <lineage>
        <taxon>Bacteria</taxon>
        <taxon>Bacillati</taxon>
        <taxon>Bacillota</taxon>
        <taxon>Bacilli</taxon>
        <taxon>Bacillales</taxon>
        <taxon>Paenibacillaceae</taxon>
        <taxon>Paenibacillus</taxon>
    </lineage>
</organism>
<dbReference type="Gene3D" id="3.90.550.10">
    <property type="entry name" value="Spore Coat Polysaccharide Biosynthesis Protein SpsA, Chain A"/>
    <property type="match status" value="1"/>
</dbReference>
<keyword evidence="2" id="KW-0808">Transferase</keyword>
<dbReference type="Proteomes" id="UP000367750">
    <property type="component" value="Unassembled WGS sequence"/>
</dbReference>
<dbReference type="AlphaFoldDB" id="A0A5J5G1G7"/>
<gene>
    <name evidence="2" type="ORF">F4V43_14650</name>
</gene>
<dbReference type="SUPFAM" id="SSF48452">
    <property type="entry name" value="TPR-like"/>
    <property type="match status" value="1"/>
</dbReference>
<dbReference type="Pfam" id="PF00535">
    <property type="entry name" value="Glycos_transf_2"/>
    <property type="match status" value="1"/>
</dbReference>
<dbReference type="OrthoDB" id="9815923at2"/>
<dbReference type="RefSeq" id="WP_150458999.1">
    <property type="nucleotide sequence ID" value="NZ_VYKK01000021.1"/>
</dbReference>
<dbReference type="GO" id="GO:0016740">
    <property type="term" value="F:transferase activity"/>
    <property type="evidence" value="ECO:0007669"/>
    <property type="project" value="UniProtKB-KW"/>
</dbReference>
<proteinExistence type="predicted"/>
<dbReference type="InterPro" id="IPR001173">
    <property type="entry name" value="Glyco_trans_2-like"/>
</dbReference>
<dbReference type="InterPro" id="IPR029044">
    <property type="entry name" value="Nucleotide-diphossugar_trans"/>
</dbReference>
<dbReference type="Gene3D" id="1.25.40.10">
    <property type="entry name" value="Tetratricopeptide repeat domain"/>
    <property type="match status" value="1"/>
</dbReference>
<feature type="domain" description="Glycosyltransferase 2-like" evidence="1">
    <location>
        <begin position="5"/>
        <end position="99"/>
    </location>
</feature>
<dbReference type="PANTHER" id="PTHR43630:SF2">
    <property type="entry name" value="GLYCOSYLTRANSFERASE"/>
    <property type="match status" value="1"/>
</dbReference>
<protein>
    <submittedName>
        <fullName evidence="2">Glycosyltransferase family 2 protein</fullName>
    </submittedName>
</protein>
<dbReference type="PANTHER" id="PTHR43630">
    <property type="entry name" value="POLY-BETA-1,6-N-ACETYL-D-GLUCOSAMINE SYNTHASE"/>
    <property type="match status" value="1"/>
</dbReference>
<evidence type="ECO:0000259" key="1">
    <source>
        <dbReference type="Pfam" id="PF00535"/>
    </source>
</evidence>
<evidence type="ECO:0000313" key="3">
    <source>
        <dbReference type="Proteomes" id="UP000367750"/>
    </source>
</evidence>
<dbReference type="SUPFAM" id="SSF53448">
    <property type="entry name" value="Nucleotide-diphospho-sugar transferases"/>
    <property type="match status" value="1"/>
</dbReference>
<accession>A0A5J5G1G7</accession>
<dbReference type="EMBL" id="VYKK01000021">
    <property type="protein sequence ID" value="KAA9000370.1"/>
    <property type="molecule type" value="Genomic_DNA"/>
</dbReference>
<sequence length="372" mass="42500">MPTISLCMIVRDEEKALARCLSSVLGVADEMIVVDTGSEDRTKEVAARFGARVCTFEWRDDFAAARNYAFSLASCEYLFWLDADDILKERDRERMMELKAALPPGCRRVTMPYHLAFDSSGNVVYSLRRNRLVRRECGFQWIGAVHEYLAADGPGLNSEVCVTHLKEKGHSDRNLRIYRERAERGEAFTPRDVYYYANELRDHGQWREAAGQYERFLDGGQGWVEDNIQAGLKLAECRMKLDDRPGGFRALCGTLLHDVPRPENCCALGHFFWEEQRFGQAIYWYEQALTARRPENGMGIQNAAASTWLPHLQLCLCHHRLGDLRRAHWHNEQALAYAPSHPSLLHNRRYFREKLGPDGDCPGEKSGGAGKI</sequence>
<keyword evidence="3" id="KW-1185">Reference proteome</keyword>
<reference evidence="2 3" key="1">
    <citation type="submission" date="2019-09" db="EMBL/GenBank/DDBJ databases">
        <title>Bacillus ochoae sp. nov., Paenibacillus whitsoniae sp. nov., Paenibacillus spiritus sp. nov. Isolated from the Mars Exploration Rover during spacecraft assembly.</title>
        <authorList>
            <person name="Seuylemezian A."/>
            <person name="Vaishampayan P."/>
        </authorList>
    </citation>
    <scope>NUCLEOTIDE SEQUENCE [LARGE SCALE GENOMIC DNA]</scope>
    <source>
        <strain evidence="2 3">MER_111</strain>
    </source>
</reference>
<comment type="caution">
    <text evidence="2">The sequence shown here is derived from an EMBL/GenBank/DDBJ whole genome shotgun (WGS) entry which is preliminary data.</text>
</comment>
<evidence type="ECO:0000313" key="2">
    <source>
        <dbReference type="EMBL" id="KAA9000370.1"/>
    </source>
</evidence>
<name>A0A5J5G1G7_9BACL</name>